<evidence type="ECO:0000313" key="1">
    <source>
        <dbReference type="EMBL" id="EFW98815.1"/>
    </source>
</evidence>
<dbReference type="InterPro" id="IPR020471">
    <property type="entry name" value="AKR"/>
</dbReference>
<dbReference type="Proteomes" id="UP000007796">
    <property type="component" value="Unassembled WGS sequence"/>
</dbReference>
<dbReference type="STRING" id="655863.F0XTP7"/>
<proteinExistence type="predicted"/>
<gene>
    <name evidence="1" type="ORF">CMQ_4667</name>
</gene>
<dbReference type="GeneID" id="25977903"/>
<keyword evidence="2" id="KW-1185">Reference proteome</keyword>
<dbReference type="OrthoDB" id="5357513at2759"/>
<reference evidence="1 2" key="1">
    <citation type="journal article" date="2011" name="Proc. Natl. Acad. Sci. U.S.A.">
        <title>Genome and transcriptome analyses of the mountain pine beetle-fungal symbiont Grosmannia clavigera, a lodgepole pine pathogen.</title>
        <authorList>
            <person name="DiGuistini S."/>
            <person name="Wang Y."/>
            <person name="Liao N.Y."/>
            <person name="Taylor G."/>
            <person name="Tanguay P."/>
            <person name="Feau N."/>
            <person name="Henrissat B."/>
            <person name="Chan S.K."/>
            <person name="Hesse-Orce U."/>
            <person name="Alamouti S.M."/>
            <person name="Tsui C.K.M."/>
            <person name="Docking R.T."/>
            <person name="Levasseur A."/>
            <person name="Haridas S."/>
            <person name="Robertson G."/>
            <person name="Birol I."/>
            <person name="Holt R.A."/>
            <person name="Marra M.A."/>
            <person name="Hamelin R.C."/>
            <person name="Hirst M."/>
            <person name="Jones S.J.M."/>
            <person name="Bohlmann J."/>
            <person name="Breuil C."/>
        </authorList>
    </citation>
    <scope>NUCLEOTIDE SEQUENCE [LARGE SCALE GENOMIC DNA]</scope>
    <source>
        <strain evidence="2">kw1407 / UAMH 11150</strain>
    </source>
</reference>
<sequence>MAPQQAPIRTAAGTHLPRLVYGTAWKKDATADLVYAAVRAGFRAIDTAAQPRHYREDLVAAGLQRALDDGLVARRADLYVQTKFTSLAGQDVDGPLPYDPAAPLAEQVRQSVESSLRHFRLAGRSAVAPGEQPDEQPYLDCVLLHSPFRSREATREAWRALLAFVPARVRSLGISNTSLADLKALIEVAREVAREEGRNESAPIVPVVVQNRLHRGQADHDVALRRFCGSSGSSGSPIVYQSFWTLTANKELLYQHPDACGIAAVATGAEVSPEIALYALVTLGLGGSSAGRPDGPDAPHALCPVVVLDGTTSPDHMAADLAGLARVEAWATQGGSDAAAAWLNAVADFRWAIDEK</sequence>
<dbReference type="AlphaFoldDB" id="F0XTP7"/>
<dbReference type="SUPFAM" id="SSF51430">
    <property type="entry name" value="NAD(P)-linked oxidoreductase"/>
    <property type="match status" value="1"/>
</dbReference>
<dbReference type="HOGENOM" id="CLU_023205_10_1_1"/>
<organism evidence="2">
    <name type="scientific">Grosmannia clavigera (strain kw1407 / UAMH 11150)</name>
    <name type="common">Blue stain fungus</name>
    <name type="synonym">Graphiocladiella clavigera</name>
    <dbReference type="NCBI Taxonomy" id="655863"/>
    <lineage>
        <taxon>Eukaryota</taxon>
        <taxon>Fungi</taxon>
        <taxon>Dikarya</taxon>
        <taxon>Ascomycota</taxon>
        <taxon>Pezizomycotina</taxon>
        <taxon>Sordariomycetes</taxon>
        <taxon>Sordariomycetidae</taxon>
        <taxon>Ophiostomatales</taxon>
        <taxon>Ophiostomataceae</taxon>
        <taxon>Leptographium</taxon>
    </lineage>
</organism>
<evidence type="ECO:0000313" key="2">
    <source>
        <dbReference type="Proteomes" id="UP000007796"/>
    </source>
</evidence>
<accession>F0XTP7</accession>
<dbReference type="EMBL" id="GL630006">
    <property type="protein sequence ID" value="EFW98815.1"/>
    <property type="molecule type" value="Genomic_DNA"/>
</dbReference>
<dbReference type="eggNOG" id="KOG1577">
    <property type="taxonomic scope" value="Eukaryota"/>
</dbReference>
<dbReference type="InterPro" id="IPR036812">
    <property type="entry name" value="NAD(P)_OxRdtase_dom_sf"/>
</dbReference>
<dbReference type="RefSeq" id="XP_014168298.1">
    <property type="nucleotide sequence ID" value="XM_014312823.1"/>
</dbReference>
<name>F0XTP7_GROCL</name>
<dbReference type="PANTHER" id="PTHR11732">
    <property type="entry name" value="ALDO/KETO REDUCTASE"/>
    <property type="match status" value="1"/>
</dbReference>
<dbReference type="Gene3D" id="3.20.20.100">
    <property type="entry name" value="NADP-dependent oxidoreductase domain"/>
    <property type="match status" value="1"/>
</dbReference>
<dbReference type="GO" id="GO:0016491">
    <property type="term" value="F:oxidoreductase activity"/>
    <property type="evidence" value="ECO:0007669"/>
    <property type="project" value="InterPro"/>
</dbReference>
<protein>
    <submittedName>
        <fullName evidence="1">Aldo-keto reductase</fullName>
    </submittedName>
</protein>
<dbReference type="InParanoid" id="F0XTP7"/>